<comment type="caution">
    <text evidence="1">The sequence shown here is derived from an EMBL/GenBank/DDBJ whole genome shotgun (WGS) entry which is preliminary data.</text>
</comment>
<name>A0ACC0P261_RHOML</name>
<accession>A0ACC0P261</accession>
<evidence type="ECO:0000313" key="1">
    <source>
        <dbReference type="EMBL" id="KAI8559545.1"/>
    </source>
</evidence>
<dbReference type="EMBL" id="CM046391">
    <property type="protein sequence ID" value="KAI8559545.1"/>
    <property type="molecule type" value="Genomic_DNA"/>
</dbReference>
<gene>
    <name evidence="1" type="ORF">RHMOL_Rhmol04G0182500</name>
</gene>
<keyword evidence="2" id="KW-1185">Reference proteome</keyword>
<evidence type="ECO:0000313" key="2">
    <source>
        <dbReference type="Proteomes" id="UP001062846"/>
    </source>
</evidence>
<protein>
    <submittedName>
        <fullName evidence="1">Uncharacterized protein</fullName>
    </submittedName>
</protein>
<proteinExistence type="predicted"/>
<sequence>MTISDYAIKFQSLSRFAPELVASEERKCRRFKKGLHLSIKLLVVSQRIRRFFEIVECARSVESPVGALGDVKVWEPKQPTASVSLPSGSSGNQGRKRQREPPQSLQVQQSFAPPTSSGSQGVSVKPQIVCHRSGQPGHFRAQGS</sequence>
<organism evidence="1 2">
    <name type="scientific">Rhododendron molle</name>
    <name type="common">Chinese azalea</name>
    <name type="synonym">Azalea mollis</name>
    <dbReference type="NCBI Taxonomy" id="49168"/>
    <lineage>
        <taxon>Eukaryota</taxon>
        <taxon>Viridiplantae</taxon>
        <taxon>Streptophyta</taxon>
        <taxon>Embryophyta</taxon>
        <taxon>Tracheophyta</taxon>
        <taxon>Spermatophyta</taxon>
        <taxon>Magnoliopsida</taxon>
        <taxon>eudicotyledons</taxon>
        <taxon>Gunneridae</taxon>
        <taxon>Pentapetalae</taxon>
        <taxon>asterids</taxon>
        <taxon>Ericales</taxon>
        <taxon>Ericaceae</taxon>
        <taxon>Ericoideae</taxon>
        <taxon>Rhodoreae</taxon>
        <taxon>Rhododendron</taxon>
    </lineage>
</organism>
<dbReference type="Proteomes" id="UP001062846">
    <property type="component" value="Chromosome 4"/>
</dbReference>
<reference evidence="1" key="1">
    <citation type="submission" date="2022-02" db="EMBL/GenBank/DDBJ databases">
        <title>Plant Genome Project.</title>
        <authorList>
            <person name="Zhang R.-G."/>
        </authorList>
    </citation>
    <scope>NUCLEOTIDE SEQUENCE</scope>
    <source>
        <strain evidence="1">AT1</strain>
    </source>
</reference>